<dbReference type="PANTHER" id="PTHR33164:SF57">
    <property type="entry name" value="MARR-FAMILY TRANSCRIPTIONAL REGULATOR"/>
    <property type="match status" value="1"/>
</dbReference>
<dbReference type="InterPro" id="IPR036390">
    <property type="entry name" value="WH_DNA-bd_sf"/>
</dbReference>
<proteinExistence type="predicted"/>
<feature type="domain" description="HTH marR-type" evidence="1">
    <location>
        <begin position="8"/>
        <end position="141"/>
    </location>
</feature>
<reference evidence="2 3" key="1">
    <citation type="submission" date="2021-03" db="EMBL/GenBank/DDBJ databases">
        <title>Sequencing the genomes of 1000 actinobacteria strains.</title>
        <authorList>
            <person name="Klenk H.-P."/>
        </authorList>
    </citation>
    <scope>NUCLEOTIDE SEQUENCE [LARGE SCALE GENOMIC DNA]</scope>
    <source>
        <strain evidence="2 3">DSM 44580</strain>
    </source>
</reference>
<dbReference type="Pfam" id="PF12802">
    <property type="entry name" value="MarR_2"/>
    <property type="match status" value="1"/>
</dbReference>
<dbReference type="InterPro" id="IPR011991">
    <property type="entry name" value="ArsR-like_HTH"/>
</dbReference>
<dbReference type="InterPro" id="IPR000835">
    <property type="entry name" value="HTH_MarR-typ"/>
</dbReference>
<keyword evidence="2" id="KW-0238">DNA-binding</keyword>
<keyword evidence="3" id="KW-1185">Reference proteome</keyword>
<dbReference type="InterPro" id="IPR039422">
    <property type="entry name" value="MarR/SlyA-like"/>
</dbReference>
<dbReference type="SMART" id="SM00347">
    <property type="entry name" value="HTH_MARR"/>
    <property type="match status" value="1"/>
</dbReference>
<gene>
    <name evidence="2" type="ORF">JOF53_004622</name>
</gene>
<dbReference type="SUPFAM" id="SSF46785">
    <property type="entry name" value="Winged helix' DNA-binding domain"/>
    <property type="match status" value="1"/>
</dbReference>
<sequence>MDPRPDAFFELLRQLKNLVQIRNAIAQRVWRDHGELHLTAVGMLADLVVRGPRRSSDLAQERQVDPSVVSRQVAQLMRAGLVERRIAPEDGRAMLLSASPAGIALVEQWKQEQIEWMRSALSGWRDEDLELVTGLIERLTDDLRGELCAQKKEALT</sequence>
<accession>A0ABS5AJ76</accession>
<protein>
    <submittedName>
        <fullName evidence="2">DNA-binding MarR family transcriptional regulator</fullName>
    </submittedName>
</protein>
<dbReference type="RefSeq" id="WP_143342396.1">
    <property type="nucleotide sequence ID" value="NZ_JAGIOO010000001.1"/>
</dbReference>
<dbReference type="GO" id="GO:0003677">
    <property type="term" value="F:DNA binding"/>
    <property type="evidence" value="ECO:0007669"/>
    <property type="project" value="UniProtKB-KW"/>
</dbReference>
<dbReference type="PANTHER" id="PTHR33164">
    <property type="entry name" value="TRANSCRIPTIONAL REGULATOR, MARR FAMILY"/>
    <property type="match status" value="1"/>
</dbReference>
<evidence type="ECO:0000313" key="2">
    <source>
        <dbReference type="EMBL" id="MBP2475750.1"/>
    </source>
</evidence>
<dbReference type="InterPro" id="IPR036388">
    <property type="entry name" value="WH-like_DNA-bd_sf"/>
</dbReference>
<evidence type="ECO:0000313" key="3">
    <source>
        <dbReference type="Proteomes" id="UP001519363"/>
    </source>
</evidence>
<organism evidence="2 3">
    <name type="scientific">Crossiella equi</name>
    <dbReference type="NCBI Taxonomy" id="130796"/>
    <lineage>
        <taxon>Bacteria</taxon>
        <taxon>Bacillati</taxon>
        <taxon>Actinomycetota</taxon>
        <taxon>Actinomycetes</taxon>
        <taxon>Pseudonocardiales</taxon>
        <taxon>Pseudonocardiaceae</taxon>
        <taxon>Crossiella</taxon>
    </lineage>
</organism>
<dbReference type="Gene3D" id="1.10.10.10">
    <property type="entry name" value="Winged helix-like DNA-binding domain superfamily/Winged helix DNA-binding domain"/>
    <property type="match status" value="1"/>
</dbReference>
<dbReference type="PROSITE" id="PS50995">
    <property type="entry name" value="HTH_MARR_2"/>
    <property type="match status" value="1"/>
</dbReference>
<dbReference type="CDD" id="cd00090">
    <property type="entry name" value="HTH_ARSR"/>
    <property type="match status" value="1"/>
</dbReference>
<name>A0ABS5AJ76_9PSEU</name>
<dbReference type="Proteomes" id="UP001519363">
    <property type="component" value="Unassembled WGS sequence"/>
</dbReference>
<comment type="caution">
    <text evidence="2">The sequence shown here is derived from an EMBL/GenBank/DDBJ whole genome shotgun (WGS) entry which is preliminary data.</text>
</comment>
<evidence type="ECO:0000259" key="1">
    <source>
        <dbReference type="PROSITE" id="PS50995"/>
    </source>
</evidence>
<dbReference type="EMBL" id="JAGIOO010000001">
    <property type="protein sequence ID" value="MBP2475750.1"/>
    <property type="molecule type" value="Genomic_DNA"/>
</dbReference>